<dbReference type="Pfam" id="PF00155">
    <property type="entry name" value="Aminotran_1_2"/>
    <property type="match status" value="1"/>
</dbReference>
<evidence type="ECO:0000259" key="6">
    <source>
        <dbReference type="Pfam" id="PF00155"/>
    </source>
</evidence>
<evidence type="ECO:0000313" key="7">
    <source>
        <dbReference type="EMBL" id="CCM05119.1"/>
    </source>
</evidence>
<keyword evidence="8" id="KW-1185">Reference proteome</keyword>
<evidence type="ECO:0000256" key="5">
    <source>
        <dbReference type="ARBA" id="ARBA00022898"/>
    </source>
</evidence>
<comment type="cofactor">
    <cofactor evidence="1">
        <name>pyridoxal 5'-phosphate</name>
        <dbReference type="ChEBI" id="CHEBI:597326"/>
    </cofactor>
</comment>
<protein>
    <recommendedName>
        <fullName evidence="6">Aminotransferase class I/classII large domain-containing protein</fullName>
    </recommendedName>
</protein>
<dbReference type="InParanoid" id="J4H4J9"/>
<dbReference type="InterPro" id="IPR015421">
    <property type="entry name" value="PyrdxlP-dep_Trfase_major"/>
</dbReference>
<organism evidence="7 8">
    <name type="scientific">Fibroporia radiculosa</name>
    <dbReference type="NCBI Taxonomy" id="599839"/>
    <lineage>
        <taxon>Eukaryota</taxon>
        <taxon>Fungi</taxon>
        <taxon>Dikarya</taxon>
        <taxon>Basidiomycota</taxon>
        <taxon>Agaricomycotina</taxon>
        <taxon>Agaricomycetes</taxon>
        <taxon>Polyporales</taxon>
        <taxon>Fibroporiaceae</taxon>
        <taxon>Fibroporia</taxon>
    </lineage>
</organism>
<dbReference type="GO" id="GO:0006520">
    <property type="term" value="P:amino acid metabolic process"/>
    <property type="evidence" value="ECO:0007669"/>
    <property type="project" value="InterPro"/>
</dbReference>
<dbReference type="GeneID" id="24100030"/>
<dbReference type="GO" id="GO:0030170">
    <property type="term" value="F:pyridoxal phosphate binding"/>
    <property type="evidence" value="ECO:0007669"/>
    <property type="project" value="InterPro"/>
</dbReference>
<proteinExistence type="inferred from homology"/>
<dbReference type="GO" id="GO:0008483">
    <property type="term" value="F:transaminase activity"/>
    <property type="evidence" value="ECO:0007669"/>
    <property type="project" value="UniProtKB-KW"/>
</dbReference>
<evidence type="ECO:0000313" key="8">
    <source>
        <dbReference type="Proteomes" id="UP000006352"/>
    </source>
</evidence>
<dbReference type="InterPro" id="IPR050596">
    <property type="entry name" value="AspAT/PAT-like"/>
</dbReference>
<sequence>MSQGVPGVPPPKSVLDALSRTSSDPTTCGYVPNAGELSLRKAIADEMKFRYGDDADIMPEDIALTAGCNLAFFSVATTLADAGDEMIIPIPWYFNHEMTLTTLNIKPVILPTRPEDAFMPSPERCERLITPKTKAIVLVTPNNPTGAVYPPSLISAFADLARKYKIALVIDETYRDFITSGPPHHLFSSSAPVRHRLGLVCASPSFISHLNTALDSIQICAPRPPQRALAPLLPSLRTFIRETADAVAHRHTLFREVLPKRWCIASQGGYYAFVRHPFVGISASKVCQRLAEELGVVCLPAEFFGPKHNESVQQEPERWVRFSVANVNDEKVKLVCKRLAESETAFGWSIDPKA</sequence>
<evidence type="ECO:0000256" key="1">
    <source>
        <dbReference type="ARBA" id="ARBA00001933"/>
    </source>
</evidence>
<dbReference type="OrthoDB" id="7042322at2759"/>
<dbReference type="RefSeq" id="XP_012184402.1">
    <property type="nucleotide sequence ID" value="XM_012329012.1"/>
</dbReference>
<keyword evidence="5" id="KW-0663">Pyridoxal phosphate</keyword>
<reference evidence="7 8" key="1">
    <citation type="journal article" date="2012" name="Appl. Environ. Microbiol.">
        <title>Short-read sequencing for genomic analysis of the brown rot fungus Fibroporia radiculosa.</title>
        <authorList>
            <person name="Tang J.D."/>
            <person name="Perkins A.D."/>
            <person name="Sonstegard T.S."/>
            <person name="Schroeder S.G."/>
            <person name="Burgess S.C."/>
            <person name="Diehl S.V."/>
        </authorList>
    </citation>
    <scope>NUCLEOTIDE SEQUENCE [LARGE SCALE GENOMIC DNA]</scope>
    <source>
        <strain evidence="7 8">TFFH 294</strain>
    </source>
</reference>
<keyword evidence="4" id="KW-0808">Transferase</keyword>
<dbReference type="InterPro" id="IPR004839">
    <property type="entry name" value="Aminotransferase_I/II_large"/>
</dbReference>
<dbReference type="STRING" id="599839.J4H4J9"/>
<dbReference type="InterPro" id="IPR015424">
    <property type="entry name" value="PyrdxlP-dep_Trfase"/>
</dbReference>
<dbReference type="AlphaFoldDB" id="J4H4J9"/>
<name>J4H4J9_9APHY</name>
<accession>J4H4J9</accession>
<dbReference type="EMBL" id="HE797180">
    <property type="protein sequence ID" value="CCM05119.1"/>
    <property type="molecule type" value="Genomic_DNA"/>
</dbReference>
<dbReference type="CDD" id="cd00609">
    <property type="entry name" value="AAT_like"/>
    <property type="match status" value="1"/>
</dbReference>
<dbReference type="Proteomes" id="UP000006352">
    <property type="component" value="Unassembled WGS sequence"/>
</dbReference>
<feature type="domain" description="Aminotransferase class I/classII large" evidence="6">
    <location>
        <begin position="3"/>
        <end position="339"/>
    </location>
</feature>
<evidence type="ECO:0000256" key="4">
    <source>
        <dbReference type="ARBA" id="ARBA00022679"/>
    </source>
</evidence>
<gene>
    <name evidence="7" type="ORF">FIBRA_07327</name>
</gene>
<keyword evidence="3" id="KW-0032">Aminotransferase</keyword>
<dbReference type="PANTHER" id="PTHR46383:SF1">
    <property type="entry name" value="ASPARTATE AMINOTRANSFERASE"/>
    <property type="match status" value="1"/>
</dbReference>
<evidence type="ECO:0000256" key="2">
    <source>
        <dbReference type="ARBA" id="ARBA00007441"/>
    </source>
</evidence>
<dbReference type="SUPFAM" id="SSF53383">
    <property type="entry name" value="PLP-dependent transferases"/>
    <property type="match status" value="1"/>
</dbReference>
<comment type="similarity">
    <text evidence="2">Belongs to the class-I pyridoxal-phosphate-dependent aminotransferase family.</text>
</comment>
<dbReference type="PANTHER" id="PTHR46383">
    <property type="entry name" value="ASPARTATE AMINOTRANSFERASE"/>
    <property type="match status" value="1"/>
</dbReference>
<evidence type="ECO:0000256" key="3">
    <source>
        <dbReference type="ARBA" id="ARBA00022576"/>
    </source>
</evidence>
<dbReference type="HOGENOM" id="CLU_017584_4_1_1"/>
<dbReference type="Gene3D" id="3.40.640.10">
    <property type="entry name" value="Type I PLP-dependent aspartate aminotransferase-like (Major domain)"/>
    <property type="match status" value="1"/>
</dbReference>